<dbReference type="GO" id="GO:0005634">
    <property type="term" value="C:nucleus"/>
    <property type="evidence" value="ECO:0007669"/>
    <property type="project" value="UniProtKB-SubCell"/>
</dbReference>
<dbReference type="CDD" id="cd00086">
    <property type="entry name" value="homeodomain"/>
    <property type="match status" value="1"/>
</dbReference>
<dbReference type="InterPro" id="IPR017970">
    <property type="entry name" value="Homeobox_CS"/>
</dbReference>
<feature type="DNA-binding region" description="Homeobox" evidence="4">
    <location>
        <begin position="158"/>
        <end position="217"/>
    </location>
</feature>
<dbReference type="EMBL" id="KF787117">
    <property type="protein sequence ID" value="AIS36073.1"/>
    <property type="molecule type" value="Genomic_DNA"/>
</dbReference>
<keyword evidence="3 4" id="KW-0539">Nucleus</keyword>
<dbReference type="GO" id="GO:0009952">
    <property type="term" value="P:anterior/posterior pattern specification"/>
    <property type="evidence" value="ECO:0007669"/>
    <property type="project" value="TreeGrafter"/>
</dbReference>
<keyword evidence="1 4" id="KW-0238">DNA-binding</keyword>
<gene>
    <name evidence="8" type="primary">HoxC3</name>
</gene>
<dbReference type="Pfam" id="PF00046">
    <property type="entry name" value="Homeodomain"/>
    <property type="match status" value="1"/>
</dbReference>
<dbReference type="PRINTS" id="PR00024">
    <property type="entry name" value="HOMEOBOX"/>
</dbReference>
<dbReference type="PANTHER" id="PTHR45664:SF21">
    <property type="entry name" value="HOMEOBOX C3"/>
    <property type="match status" value="1"/>
</dbReference>
<dbReference type="InterPro" id="IPR009057">
    <property type="entry name" value="Homeodomain-like_sf"/>
</dbReference>
<dbReference type="GO" id="GO:0000978">
    <property type="term" value="F:RNA polymerase II cis-regulatory region sequence-specific DNA binding"/>
    <property type="evidence" value="ECO:0007669"/>
    <property type="project" value="TreeGrafter"/>
</dbReference>
<evidence type="ECO:0000256" key="5">
    <source>
        <dbReference type="RuleBase" id="RU000682"/>
    </source>
</evidence>
<dbReference type="GO" id="GO:0000981">
    <property type="term" value="F:DNA-binding transcription factor activity, RNA polymerase II-specific"/>
    <property type="evidence" value="ECO:0007669"/>
    <property type="project" value="InterPro"/>
</dbReference>
<dbReference type="Gene3D" id="1.10.10.60">
    <property type="entry name" value="Homeodomain-like"/>
    <property type="match status" value="1"/>
</dbReference>
<evidence type="ECO:0000256" key="6">
    <source>
        <dbReference type="SAM" id="MobiDB-lite"/>
    </source>
</evidence>
<dbReference type="AlphaFoldDB" id="A0A0H3UL00"/>
<name>A0A0H3UL00_ICHBA</name>
<evidence type="ECO:0000256" key="1">
    <source>
        <dbReference type="ARBA" id="ARBA00023125"/>
    </source>
</evidence>
<feature type="region of interest" description="Disordered" evidence="6">
    <location>
        <begin position="344"/>
        <end position="386"/>
    </location>
</feature>
<reference evidence="8" key="1">
    <citation type="journal article" date="2015" name="BMC Genomics">
        <title>Hox cluster characterization of Banna caecilian (Ichthyophis bannanicus) provides hints for slow evolution of its genome.</title>
        <authorList>
            <person name="Wu R."/>
            <person name="Liu Q."/>
            <person name="Meng S."/>
            <person name="Zhang P."/>
            <person name="Liang D."/>
        </authorList>
    </citation>
    <scope>NUCLEOTIDE SEQUENCE</scope>
</reference>
<dbReference type="InterPro" id="IPR001356">
    <property type="entry name" value="HD"/>
</dbReference>
<evidence type="ECO:0000256" key="2">
    <source>
        <dbReference type="ARBA" id="ARBA00023155"/>
    </source>
</evidence>
<feature type="domain" description="Homeobox" evidence="7">
    <location>
        <begin position="156"/>
        <end position="216"/>
    </location>
</feature>
<evidence type="ECO:0000313" key="8">
    <source>
        <dbReference type="EMBL" id="AIS36073.1"/>
    </source>
</evidence>
<comment type="subcellular location">
    <subcellularLocation>
        <location evidence="4 5">Nucleus</location>
    </subcellularLocation>
</comment>
<dbReference type="InterPro" id="IPR025281">
    <property type="entry name" value="DUF4074"/>
</dbReference>
<evidence type="ECO:0000256" key="3">
    <source>
        <dbReference type="ARBA" id="ARBA00023242"/>
    </source>
</evidence>
<protein>
    <submittedName>
        <fullName evidence="8">HoxC3</fullName>
    </submittedName>
</protein>
<sequence length="386" mass="42518">MQKALFYPNQGSFGDCPYEEPNGMGYFGQQPFSATNEFQSSYCLQSDTSSCSISHKVDQVDQSSLRIHDCEVTDLPEFPAEPSTVSSSTSTQRCPTHAAFGALAKPSNDAINITMTSNAPKQIFAWMKDSRQNLKQKNGLPPPSGDSCVETSSPSLAYKRARTAYTNAQLLELEKEFHFNRYLCRPRRVEMANLLNLSERQIKIWFQNRRMKYKKDHKGKVVTTSPGGHSPSRSPSTISQSNQILLPSEAGYELPLSISYSKNHSSTYGLAAYSSPLFDTSTAQKKYGAASEYDQISLQGESSYEAISFQESPGVIGGNYLKNAPGVDSAITFPHPSSISMDYSYSAQTPSKHHPGPCDPHPTYTDLNTHPVPQGTSQEPPVLTHL</sequence>
<keyword evidence="2 4" id="KW-0371">Homeobox</keyword>
<dbReference type="SMART" id="SM00389">
    <property type="entry name" value="HOX"/>
    <property type="match status" value="1"/>
</dbReference>
<organism evidence="8">
    <name type="scientific">Ichthyophis bannanicus</name>
    <name type="common">Banna caecilian</name>
    <dbReference type="NCBI Taxonomy" id="8453"/>
    <lineage>
        <taxon>Eukaryota</taxon>
        <taxon>Metazoa</taxon>
        <taxon>Chordata</taxon>
        <taxon>Craniata</taxon>
        <taxon>Vertebrata</taxon>
        <taxon>Euteleostomi</taxon>
        <taxon>Amphibia</taxon>
        <taxon>Gymnophiona</taxon>
        <taxon>Ichthyophiidae</taxon>
        <taxon>Ichthyophis</taxon>
    </lineage>
</organism>
<dbReference type="InterPro" id="IPR020479">
    <property type="entry name" value="HD_metazoa"/>
</dbReference>
<feature type="region of interest" description="Disordered" evidence="6">
    <location>
        <begin position="216"/>
        <end position="240"/>
    </location>
</feature>
<dbReference type="PROSITE" id="PS00027">
    <property type="entry name" value="HOMEOBOX_1"/>
    <property type="match status" value="1"/>
</dbReference>
<evidence type="ECO:0000256" key="4">
    <source>
        <dbReference type="PROSITE-ProRule" id="PRU00108"/>
    </source>
</evidence>
<dbReference type="GO" id="GO:0048704">
    <property type="term" value="P:embryonic skeletal system morphogenesis"/>
    <property type="evidence" value="ECO:0007669"/>
    <property type="project" value="TreeGrafter"/>
</dbReference>
<evidence type="ECO:0000259" key="7">
    <source>
        <dbReference type="PROSITE" id="PS50071"/>
    </source>
</evidence>
<dbReference type="PANTHER" id="PTHR45664">
    <property type="entry name" value="PROTEIN ZERKNUELLT 1-RELATED"/>
    <property type="match status" value="1"/>
</dbReference>
<feature type="compositionally biased region" description="Low complexity" evidence="6">
    <location>
        <begin position="223"/>
        <end position="240"/>
    </location>
</feature>
<dbReference type="SUPFAM" id="SSF46689">
    <property type="entry name" value="Homeodomain-like"/>
    <property type="match status" value="1"/>
</dbReference>
<dbReference type="FunFam" id="1.10.10.60:FF:000504">
    <property type="entry name" value="Transcription factor RFX3"/>
    <property type="match status" value="1"/>
</dbReference>
<accession>A0A0H3UL00</accession>
<proteinExistence type="predicted"/>
<dbReference type="PROSITE" id="PS50071">
    <property type="entry name" value="HOMEOBOX_2"/>
    <property type="match status" value="1"/>
</dbReference>
<dbReference type="Pfam" id="PF13293">
    <property type="entry name" value="DUF4074"/>
    <property type="match status" value="1"/>
</dbReference>